<evidence type="ECO:0008006" key="4">
    <source>
        <dbReference type="Google" id="ProtNLM"/>
    </source>
</evidence>
<dbReference type="OrthoDB" id="244495at2759"/>
<dbReference type="Pfam" id="PF08613">
    <property type="entry name" value="Cyclin"/>
    <property type="match status" value="1"/>
</dbReference>
<dbReference type="GO" id="GO:0005634">
    <property type="term" value="C:nucleus"/>
    <property type="evidence" value="ECO:0007669"/>
    <property type="project" value="TreeGrafter"/>
</dbReference>
<proteinExistence type="predicted"/>
<dbReference type="PANTHER" id="PTHR15615">
    <property type="match status" value="1"/>
</dbReference>
<protein>
    <recommendedName>
        <fullName evidence="4">Cyclin-like protein</fullName>
    </recommendedName>
</protein>
<evidence type="ECO:0000313" key="2">
    <source>
        <dbReference type="EMBL" id="RPA85801.1"/>
    </source>
</evidence>
<sequence length="465" mass="52218">MSHLISTTQISQNVVFMALLYIYRLKMLNPDTRGNPGSERRIFTTAVMLGNKFLDDNTYTNKTWAEVSQIDVREIHIMEVEFLSNMKYDLYTSPEQWNQWETRLSKFAKYWDAASSISEMPPQALYAPMPRTTLPTIYTQLPSPPLTEVLQSPSVRSPYSAIDSAPVSPLSARPPPPPSYRQSVHHLPTRGHVNVYEPVRAIHSKKRSYDGDEEYREQQNKRVALGQMQQAPIRQPPQQQQAYYQQHSYGYGENYSSTIMPPQQLEPPVLCNAAYQDLLQPQLFATSTVVASILPSSGPSYPSYPTSYTRHNSWSLGPQPSSRASHNIQIPAFGSNQSPVSYSAVSSAQISPLTNNYKPRPSYSYGQIPARTQGQSQATLHPTSQASYSNAFGTFDQLSPYRPRVGVHTLASNLPAPLSPTPSQHYPDSMQFYPLAKTRSTRSGSAYCQDYTHLPGYSYQALQAN</sequence>
<name>A0A3N4INM0_ASCIM</name>
<dbReference type="EMBL" id="ML119652">
    <property type="protein sequence ID" value="RPA85801.1"/>
    <property type="molecule type" value="Genomic_DNA"/>
</dbReference>
<dbReference type="Gene3D" id="1.10.472.10">
    <property type="entry name" value="Cyclin-like"/>
    <property type="match status" value="1"/>
</dbReference>
<dbReference type="GO" id="GO:0019901">
    <property type="term" value="F:protein kinase binding"/>
    <property type="evidence" value="ECO:0007669"/>
    <property type="project" value="InterPro"/>
</dbReference>
<dbReference type="CDD" id="cd20557">
    <property type="entry name" value="CYCLIN_ScPCL1-like"/>
    <property type="match status" value="1"/>
</dbReference>
<dbReference type="GO" id="GO:0016538">
    <property type="term" value="F:cyclin-dependent protein serine/threonine kinase regulator activity"/>
    <property type="evidence" value="ECO:0007669"/>
    <property type="project" value="TreeGrafter"/>
</dbReference>
<dbReference type="SUPFAM" id="SSF47954">
    <property type="entry name" value="Cyclin-like"/>
    <property type="match status" value="1"/>
</dbReference>
<dbReference type="PANTHER" id="PTHR15615:SF118">
    <property type="entry name" value="CYCLIN, HYPOTHETICAL (EUROFUNG)"/>
    <property type="match status" value="1"/>
</dbReference>
<keyword evidence="3" id="KW-1185">Reference proteome</keyword>
<dbReference type="AlphaFoldDB" id="A0A3N4INM0"/>
<accession>A0A3N4INM0</accession>
<dbReference type="GO" id="GO:0000307">
    <property type="term" value="C:cyclin-dependent protein kinase holoenzyme complex"/>
    <property type="evidence" value="ECO:0007669"/>
    <property type="project" value="TreeGrafter"/>
</dbReference>
<evidence type="ECO:0000256" key="1">
    <source>
        <dbReference type="SAM" id="MobiDB-lite"/>
    </source>
</evidence>
<dbReference type="InterPro" id="IPR036915">
    <property type="entry name" value="Cyclin-like_sf"/>
</dbReference>
<gene>
    <name evidence="2" type="ORF">BJ508DRAFT_167764</name>
</gene>
<dbReference type="InterPro" id="IPR013922">
    <property type="entry name" value="Cyclin_PHO80-like"/>
</dbReference>
<reference evidence="2 3" key="1">
    <citation type="journal article" date="2018" name="Nat. Ecol. Evol.">
        <title>Pezizomycetes genomes reveal the molecular basis of ectomycorrhizal truffle lifestyle.</title>
        <authorList>
            <person name="Murat C."/>
            <person name="Payen T."/>
            <person name="Noel B."/>
            <person name="Kuo A."/>
            <person name="Morin E."/>
            <person name="Chen J."/>
            <person name="Kohler A."/>
            <person name="Krizsan K."/>
            <person name="Balestrini R."/>
            <person name="Da Silva C."/>
            <person name="Montanini B."/>
            <person name="Hainaut M."/>
            <person name="Levati E."/>
            <person name="Barry K.W."/>
            <person name="Belfiori B."/>
            <person name="Cichocki N."/>
            <person name="Clum A."/>
            <person name="Dockter R.B."/>
            <person name="Fauchery L."/>
            <person name="Guy J."/>
            <person name="Iotti M."/>
            <person name="Le Tacon F."/>
            <person name="Lindquist E.A."/>
            <person name="Lipzen A."/>
            <person name="Malagnac F."/>
            <person name="Mello A."/>
            <person name="Molinier V."/>
            <person name="Miyauchi S."/>
            <person name="Poulain J."/>
            <person name="Riccioni C."/>
            <person name="Rubini A."/>
            <person name="Sitrit Y."/>
            <person name="Splivallo R."/>
            <person name="Traeger S."/>
            <person name="Wang M."/>
            <person name="Zifcakova L."/>
            <person name="Wipf D."/>
            <person name="Zambonelli A."/>
            <person name="Paolocci F."/>
            <person name="Nowrousian M."/>
            <person name="Ottonello S."/>
            <person name="Baldrian P."/>
            <person name="Spatafora J.W."/>
            <person name="Henrissat B."/>
            <person name="Nagy L.G."/>
            <person name="Aury J.M."/>
            <person name="Wincker P."/>
            <person name="Grigoriev I.V."/>
            <person name="Bonfante P."/>
            <person name="Martin F.M."/>
        </authorList>
    </citation>
    <scope>NUCLEOTIDE SEQUENCE [LARGE SCALE GENOMIC DNA]</scope>
    <source>
        <strain evidence="2 3">RN42</strain>
    </source>
</reference>
<dbReference type="STRING" id="1160509.A0A3N4INM0"/>
<feature type="region of interest" description="Disordered" evidence="1">
    <location>
        <begin position="157"/>
        <end position="218"/>
    </location>
</feature>
<evidence type="ECO:0000313" key="3">
    <source>
        <dbReference type="Proteomes" id="UP000275078"/>
    </source>
</evidence>
<dbReference type="Proteomes" id="UP000275078">
    <property type="component" value="Unassembled WGS sequence"/>
</dbReference>
<organism evidence="2 3">
    <name type="scientific">Ascobolus immersus RN42</name>
    <dbReference type="NCBI Taxonomy" id="1160509"/>
    <lineage>
        <taxon>Eukaryota</taxon>
        <taxon>Fungi</taxon>
        <taxon>Dikarya</taxon>
        <taxon>Ascomycota</taxon>
        <taxon>Pezizomycotina</taxon>
        <taxon>Pezizomycetes</taxon>
        <taxon>Pezizales</taxon>
        <taxon>Ascobolaceae</taxon>
        <taxon>Ascobolus</taxon>
    </lineage>
</organism>